<dbReference type="GO" id="GO:0097621">
    <property type="term" value="F:monoamine oxidase activity"/>
    <property type="evidence" value="ECO:0007669"/>
    <property type="project" value="UniProtKB-EC"/>
</dbReference>
<dbReference type="InterPro" id="IPR002937">
    <property type="entry name" value="Amino_oxidase"/>
</dbReference>
<evidence type="ECO:0000313" key="7">
    <source>
        <dbReference type="EMBL" id="CAB9502823.1"/>
    </source>
</evidence>
<dbReference type="InterPro" id="IPR001199">
    <property type="entry name" value="Cyt_B5-like_heme/steroid-bd"/>
</dbReference>
<evidence type="ECO:0000256" key="3">
    <source>
        <dbReference type="ARBA" id="ARBA00048448"/>
    </source>
</evidence>
<organism evidence="7 8">
    <name type="scientific">Seminavis robusta</name>
    <dbReference type="NCBI Taxonomy" id="568900"/>
    <lineage>
        <taxon>Eukaryota</taxon>
        <taxon>Sar</taxon>
        <taxon>Stramenopiles</taxon>
        <taxon>Ochrophyta</taxon>
        <taxon>Bacillariophyta</taxon>
        <taxon>Bacillariophyceae</taxon>
        <taxon>Bacillariophycidae</taxon>
        <taxon>Naviculales</taxon>
        <taxon>Naviculaceae</taxon>
        <taxon>Seminavis</taxon>
    </lineage>
</organism>
<dbReference type="InterPro" id="IPR050703">
    <property type="entry name" value="Flavin_MAO"/>
</dbReference>
<dbReference type="EC" id="1.4.3.4" evidence="2"/>
<protein>
    <recommendedName>
        <fullName evidence="2">monoamine oxidase</fullName>
        <ecNumber evidence="2">1.4.3.4</ecNumber>
    </recommendedName>
</protein>
<evidence type="ECO:0000259" key="5">
    <source>
        <dbReference type="Pfam" id="PF00173"/>
    </source>
</evidence>
<feature type="domain" description="Amine oxidase" evidence="6">
    <location>
        <begin position="184"/>
        <end position="456"/>
    </location>
</feature>
<dbReference type="InterPro" id="IPR036188">
    <property type="entry name" value="FAD/NAD-bd_sf"/>
</dbReference>
<evidence type="ECO:0000259" key="6">
    <source>
        <dbReference type="Pfam" id="PF01593"/>
    </source>
</evidence>
<dbReference type="EMBL" id="CAICTM010000146">
    <property type="protein sequence ID" value="CAB9502823.1"/>
    <property type="molecule type" value="Genomic_DNA"/>
</dbReference>
<evidence type="ECO:0000256" key="1">
    <source>
        <dbReference type="ARBA" id="ARBA00005995"/>
    </source>
</evidence>
<feature type="compositionally biased region" description="Basic and acidic residues" evidence="4">
    <location>
        <begin position="119"/>
        <end position="128"/>
    </location>
</feature>
<dbReference type="PANTHER" id="PTHR43563:SF1">
    <property type="entry name" value="AMINE OXIDASE [FLAVIN-CONTAINING] B"/>
    <property type="match status" value="1"/>
</dbReference>
<feature type="domain" description="Cytochrome b5 heme-binding" evidence="5">
    <location>
        <begin position="493"/>
        <end position="537"/>
    </location>
</feature>
<feature type="region of interest" description="Disordered" evidence="4">
    <location>
        <begin position="119"/>
        <end position="139"/>
    </location>
</feature>
<sequence length="561" mass="62135">MPLAVPKWVIHQVSRVGAAWKRPQAAVEAPEHHEVIIVGGGVAGLYTAYRLLQSDTTKIDDIVVLEGRPVVGGRVTTHRDGDSNVLFNDFGWRVGEVNKEMIALAKELDITLIPQVTPPEDKDKEGKGQCKHGPAGHVCSGTQEERDKYVLPEGRAPLSDFATASLISAAKADEQDRQSGYAGRTAQITWPDESHGTNAFIVQGGMDQYPKKLASKLPEGMVKTNHRVTNVSKNEAGTYTIDIMKRQGNSYTPLRMTADQVVLAAPPVSLRKLSVAEDMQPALFAVHQRRLGHVYVKCKETYPAIPDRSDVEDRIYRKVPDSILQQLISGDYGKGIFQAAYACDRFERVWRELQFHGPQSVMEQVKRQLTRIEDMKEPPAGWDDTIEEVFVRISFVHRWHIESHVRGKNKQDLSLQALAPNPARLPGLYLAGEAFSPEQGWTEGALWTGGRVATMIVRAKEAGAACSCSMSPYAAKFDIKKAEGIKLTSSCNSLDNFMLYRGIVFDISDWDIRHPGGVGMIRGHKNEDLSELFDNFHGGWPAPLASLFGLQIGVTEFCPHC</sequence>
<proteinExistence type="inferred from homology"/>
<reference evidence="7" key="1">
    <citation type="submission" date="2020-06" db="EMBL/GenBank/DDBJ databases">
        <authorList>
            <consortium name="Plant Systems Biology data submission"/>
        </authorList>
    </citation>
    <scope>NUCLEOTIDE SEQUENCE</scope>
    <source>
        <strain evidence="7">D6</strain>
    </source>
</reference>
<dbReference type="Gene3D" id="3.50.50.60">
    <property type="entry name" value="FAD/NAD(P)-binding domain"/>
    <property type="match status" value="2"/>
</dbReference>
<name>A0A9N8H5M9_9STRA</name>
<dbReference type="Pfam" id="PF00173">
    <property type="entry name" value="Cyt-b5"/>
    <property type="match status" value="1"/>
</dbReference>
<dbReference type="PANTHER" id="PTHR43563">
    <property type="entry name" value="AMINE OXIDASE"/>
    <property type="match status" value="1"/>
</dbReference>
<dbReference type="SUPFAM" id="SSF51905">
    <property type="entry name" value="FAD/NAD(P)-binding domain"/>
    <property type="match status" value="1"/>
</dbReference>
<dbReference type="Gene3D" id="3.90.660.10">
    <property type="match status" value="2"/>
</dbReference>
<dbReference type="Proteomes" id="UP001153069">
    <property type="component" value="Unassembled WGS sequence"/>
</dbReference>
<comment type="catalytic activity">
    <reaction evidence="3">
        <text>a secondary aliphatic amine + O2 + H2O = a primary amine + an aldehyde + H2O2</text>
        <dbReference type="Rhea" id="RHEA:26414"/>
        <dbReference type="ChEBI" id="CHEBI:15377"/>
        <dbReference type="ChEBI" id="CHEBI:15379"/>
        <dbReference type="ChEBI" id="CHEBI:16240"/>
        <dbReference type="ChEBI" id="CHEBI:17478"/>
        <dbReference type="ChEBI" id="CHEBI:58855"/>
        <dbReference type="ChEBI" id="CHEBI:65296"/>
        <dbReference type="EC" id="1.4.3.4"/>
    </reaction>
</comment>
<keyword evidence="8" id="KW-1185">Reference proteome</keyword>
<gene>
    <name evidence="7" type="ORF">SEMRO_147_G067920.1</name>
</gene>
<feature type="domain" description="Amine oxidase" evidence="6">
    <location>
        <begin position="42"/>
        <end position="120"/>
    </location>
</feature>
<evidence type="ECO:0000256" key="2">
    <source>
        <dbReference type="ARBA" id="ARBA00012804"/>
    </source>
</evidence>
<dbReference type="Pfam" id="PF01593">
    <property type="entry name" value="Amino_oxidase"/>
    <property type="match status" value="2"/>
</dbReference>
<dbReference type="AlphaFoldDB" id="A0A9N8H5M9"/>
<dbReference type="OrthoDB" id="10051671at2759"/>
<accession>A0A9N8H5M9</accession>
<comment type="caution">
    <text evidence="7">The sequence shown here is derived from an EMBL/GenBank/DDBJ whole genome shotgun (WGS) entry which is preliminary data.</text>
</comment>
<comment type="similarity">
    <text evidence="1">Belongs to the flavin monoamine oxidase family.</text>
</comment>
<evidence type="ECO:0000256" key="4">
    <source>
        <dbReference type="SAM" id="MobiDB-lite"/>
    </source>
</evidence>
<dbReference type="SUPFAM" id="SSF55856">
    <property type="entry name" value="Cytochrome b5-like heme/steroid binding domain"/>
    <property type="match status" value="1"/>
</dbReference>
<dbReference type="InterPro" id="IPR036400">
    <property type="entry name" value="Cyt_B5-like_heme/steroid_sf"/>
</dbReference>
<evidence type="ECO:0000313" key="8">
    <source>
        <dbReference type="Proteomes" id="UP001153069"/>
    </source>
</evidence>